<accession>A0A2X0XIQ3</accession>
<dbReference type="RefSeq" id="WP_113745115.1">
    <property type="nucleotide sequence ID" value="NZ_UAPV01000002.1"/>
</dbReference>
<dbReference type="Gene3D" id="3.40.50.1000">
    <property type="entry name" value="HAD superfamily/HAD-like"/>
    <property type="match status" value="1"/>
</dbReference>
<dbReference type="InterPro" id="IPR023214">
    <property type="entry name" value="HAD_sf"/>
</dbReference>
<proteinExistence type="predicted"/>
<evidence type="ECO:0000313" key="1">
    <source>
        <dbReference type="EMBL" id="SPT78772.1"/>
    </source>
</evidence>
<name>A0A2X0XIQ3_9GAMM</name>
<dbReference type="AlphaFoldDB" id="A0A2X0XIQ3"/>
<evidence type="ECO:0000313" key="2">
    <source>
        <dbReference type="Proteomes" id="UP000250086"/>
    </source>
</evidence>
<organism evidence="1 2">
    <name type="scientific">Anaerobiospirillum thomasii</name>
    <dbReference type="NCBI Taxonomy" id="179995"/>
    <lineage>
        <taxon>Bacteria</taxon>
        <taxon>Pseudomonadati</taxon>
        <taxon>Pseudomonadota</taxon>
        <taxon>Gammaproteobacteria</taxon>
        <taxon>Aeromonadales</taxon>
        <taxon>Succinivibrionaceae</taxon>
        <taxon>Anaerobiospirillum</taxon>
    </lineage>
</organism>
<keyword evidence="2" id="KW-1185">Reference proteome</keyword>
<reference evidence="1 2" key="1">
    <citation type="submission" date="2018-06" db="EMBL/GenBank/DDBJ databases">
        <authorList>
            <consortium name="Pathogen Informatics"/>
            <person name="Doyle S."/>
        </authorList>
    </citation>
    <scope>NUCLEOTIDE SEQUENCE [LARGE SCALE GENOMIC DNA]</scope>
    <source>
        <strain evidence="1 2">NCTC13093</strain>
    </source>
</reference>
<sequence length="98" mass="11517">MLDDNPVEREEIRSTISEVAVVDLSKSLNFVEELDRSGFFEPISITDDDYKRSLMYKNVNRERNIKIRLADYSEYLKSLEMINSMSIYLAQLLIDVFN</sequence>
<protein>
    <submittedName>
        <fullName evidence="1">FkbH domain</fullName>
    </submittedName>
</protein>
<gene>
    <name evidence="1" type="ORF">NCTC13093_02470</name>
</gene>
<dbReference type="EMBL" id="UAPV01000002">
    <property type="protein sequence ID" value="SPT78772.1"/>
    <property type="molecule type" value="Genomic_DNA"/>
</dbReference>
<dbReference type="Proteomes" id="UP000250086">
    <property type="component" value="Unassembled WGS sequence"/>
</dbReference>